<dbReference type="AlphaFoldDB" id="A0A7J6MUY1"/>
<feature type="domain" description="Cwf19-like C-terminal" evidence="4">
    <location>
        <begin position="437"/>
        <end position="575"/>
    </location>
</feature>
<name>A0A7J6MUY1_PEROL</name>
<proteinExistence type="inferred from homology"/>
<feature type="region of interest" description="Disordered" evidence="2">
    <location>
        <begin position="418"/>
        <end position="445"/>
    </location>
</feature>
<evidence type="ECO:0000259" key="3">
    <source>
        <dbReference type="Pfam" id="PF04676"/>
    </source>
</evidence>
<protein>
    <recommendedName>
        <fullName evidence="7">CWF19-like protein 2</fullName>
    </recommendedName>
</protein>
<feature type="compositionally biased region" description="Basic and acidic residues" evidence="2">
    <location>
        <begin position="229"/>
        <end position="244"/>
    </location>
</feature>
<reference evidence="5 6" key="1">
    <citation type="submission" date="2020-04" db="EMBL/GenBank/DDBJ databases">
        <title>Perkinsus olseni comparative genomics.</title>
        <authorList>
            <person name="Bogema D.R."/>
        </authorList>
    </citation>
    <scope>NUCLEOTIDE SEQUENCE [LARGE SCALE GENOMIC DNA]</scope>
    <source>
        <strain evidence="5">ATCC PRA-31</strain>
    </source>
</reference>
<feature type="compositionally biased region" description="Basic and acidic residues" evidence="2">
    <location>
        <begin position="251"/>
        <end position="266"/>
    </location>
</feature>
<evidence type="ECO:0000256" key="1">
    <source>
        <dbReference type="ARBA" id="ARBA00006795"/>
    </source>
</evidence>
<evidence type="ECO:0008006" key="7">
    <source>
        <dbReference type="Google" id="ProtNLM"/>
    </source>
</evidence>
<feature type="domain" description="Cwf19-like protein C-terminal" evidence="3">
    <location>
        <begin position="585"/>
        <end position="682"/>
    </location>
</feature>
<feature type="compositionally biased region" description="Basic and acidic residues" evidence="2">
    <location>
        <begin position="52"/>
        <end position="62"/>
    </location>
</feature>
<feature type="compositionally biased region" description="Basic residues" evidence="2">
    <location>
        <begin position="16"/>
        <end position="28"/>
    </location>
</feature>
<feature type="compositionally biased region" description="Basic residues" evidence="2">
    <location>
        <begin position="169"/>
        <end position="179"/>
    </location>
</feature>
<organism evidence="5 6">
    <name type="scientific">Perkinsus olseni</name>
    <name type="common">Perkinsus atlanticus</name>
    <dbReference type="NCBI Taxonomy" id="32597"/>
    <lineage>
        <taxon>Eukaryota</taxon>
        <taxon>Sar</taxon>
        <taxon>Alveolata</taxon>
        <taxon>Perkinsozoa</taxon>
        <taxon>Perkinsea</taxon>
        <taxon>Perkinsida</taxon>
        <taxon>Perkinsidae</taxon>
        <taxon>Perkinsus</taxon>
    </lineage>
</organism>
<dbReference type="InterPro" id="IPR006768">
    <property type="entry name" value="Cwf19-like_C_dom-1"/>
</dbReference>
<dbReference type="Pfam" id="PF04676">
    <property type="entry name" value="CwfJ_C_2"/>
    <property type="match status" value="1"/>
</dbReference>
<feature type="compositionally biased region" description="Basic and acidic residues" evidence="2">
    <location>
        <begin position="29"/>
        <end position="46"/>
    </location>
</feature>
<dbReference type="EMBL" id="JABANN010000015">
    <property type="protein sequence ID" value="KAF4675415.1"/>
    <property type="molecule type" value="Genomic_DNA"/>
</dbReference>
<feature type="compositionally biased region" description="Basic and acidic residues" evidence="2">
    <location>
        <begin position="426"/>
        <end position="445"/>
    </location>
</feature>
<dbReference type="InterPro" id="IPR040194">
    <property type="entry name" value="Cwf19-like"/>
</dbReference>
<evidence type="ECO:0000259" key="4">
    <source>
        <dbReference type="Pfam" id="PF04677"/>
    </source>
</evidence>
<comment type="caution">
    <text evidence="5">The sequence shown here is derived from an EMBL/GenBank/DDBJ whole genome shotgun (WGS) entry which is preliminary data.</text>
</comment>
<dbReference type="Pfam" id="PF04677">
    <property type="entry name" value="CwfJ_C_1"/>
    <property type="match status" value="1"/>
</dbReference>
<dbReference type="PANTHER" id="PTHR12072:SF5">
    <property type="entry name" value="CWF19-LIKE PROTEIN 2"/>
    <property type="match status" value="1"/>
</dbReference>
<feature type="compositionally biased region" description="Basic and acidic residues" evidence="2">
    <location>
        <begin position="195"/>
        <end position="221"/>
    </location>
</feature>
<dbReference type="GO" id="GO:0000398">
    <property type="term" value="P:mRNA splicing, via spliceosome"/>
    <property type="evidence" value="ECO:0007669"/>
    <property type="project" value="TreeGrafter"/>
</dbReference>
<feature type="region of interest" description="Disordered" evidence="2">
    <location>
        <begin position="168"/>
        <end position="278"/>
    </location>
</feature>
<evidence type="ECO:0000313" key="6">
    <source>
        <dbReference type="Proteomes" id="UP000572268"/>
    </source>
</evidence>
<evidence type="ECO:0000313" key="5">
    <source>
        <dbReference type="EMBL" id="KAF4675415.1"/>
    </source>
</evidence>
<accession>A0A7J6MUY1</accession>
<dbReference type="Proteomes" id="UP000572268">
    <property type="component" value="Unassembled WGS sequence"/>
</dbReference>
<dbReference type="PANTHER" id="PTHR12072">
    <property type="entry name" value="CWF19, CELL CYCLE CONTROL PROTEIN"/>
    <property type="match status" value="1"/>
</dbReference>
<feature type="region of interest" description="Disordered" evidence="2">
    <location>
        <begin position="1"/>
        <end position="75"/>
    </location>
</feature>
<feature type="region of interest" description="Disordered" evidence="2">
    <location>
        <begin position="320"/>
        <end position="351"/>
    </location>
</feature>
<dbReference type="GO" id="GO:0071014">
    <property type="term" value="C:post-mRNA release spliceosomal complex"/>
    <property type="evidence" value="ECO:0007669"/>
    <property type="project" value="TreeGrafter"/>
</dbReference>
<comment type="similarity">
    <text evidence="1">Belongs to the CWF19 family.</text>
</comment>
<gene>
    <name evidence="5" type="ORF">FOL46_001709</name>
</gene>
<sequence>MFGAVKVSGGKEKPKKEKKSKHRHHHHHEREEAVNHESRDGEDGLRDSQSSRSEEPAKRDEWMTGSGDPSSDRLAAMFEIGKMAVPRMERKAAERRAERERLMKESNKRMNKIRCHQCYESLTAVDGWLFLSDLANDEGLSERAHLSEKAREAHPWALPESCLVNSGGRRWHARAARRRRESDRDSGPSEASSRSSRERRNDDDDRRERRGRRGERDDKRRGWGRSRSRSSERRGTSRSSREELASLADKYNSRRSDREAAERTGERAQPSAAQVDASSLDANELSAAAMRAMLAGDMAEYERLNSLMATKTVVVDEQQGQGALGSAKPSRAKMLSVREDSKDEDSMDVSELLRQERASRGVRGGEYDRHLAENIRKNKRFQGSAEEDEYFGATEVGGGGENPEQSMPAELMKEKRRKFRGTGWMSEDKRRKDERDERRAARRTQRECDLCMENSSWSRNREDKLIAASPRVYICMANYKSTLLRGQFILVPQNHCASLRTADEETAEEIRNYQKCLAHFYATMDPPCVPVFIETVKSPPQNDDIMALLGGGAHTTMQCFPVPQDRIKELESYFRQGMSLAGDTWSNQPKIVECKGRSDVSSSGIPPSSPYMHVDFGLQVGLVHIIDKAKEFRWDYGLQTIAGMLEIDKLSLVHYDQPGAGGEQKYEEDVEAFKGSFKAYDWAQSLA</sequence>
<dbReference type="InterPro" id="IPR006767">
    <property type="entry name" value="Cwf19-like_C_dom-2"/>
</dbReference>
<evidence type="ECO:0000256" key="2">
    <source>
        <dbReference type="SAM" id="MobiDB-lite"/>
    </source>
</evidence>